<dbReference type="RefSeq" id="WP_188988351.1">
    <property type="nucleotide sequence ID" value="NZ_BMHP01000001.1"/>
</dbReference>
<dbReference type="Pfam" id="PF12833">
    <property type="entry name" value="HTH_18"/>
    <property type="match status" value="1"/>
</dbReference>
<evidence type="ECO:0000256" key="1">
    <source>
        <dbReference type="ARBA" id="ARBA00023015"/>
    </source>
</evidence>
<evidence type="ECO:0000313" key="5">
    <source>
        <dbReference type="EMBL" id="GGD48452.1"/>
    </source>
</evidence>
<dbReference type="Gene3D" id="2.60.120.280">
    <property type="entry name" value="Regulatory protein AraC"/>
    <property type="match status" value="1"/>
</dbReference>
<feature type="domain" description="HTH araC/xylS-type" evidence="4">
    <location>
        <begin position="179"/>
        <end position="277"/>
    </location>
</feature>
<keyword evidence="1" id="KW-0805">Transcription regulation</keyword>
<dbReference type="PROSITE" id="PS00041">
    <property type="entry name" value="HTH_ARAC_FAMILY_1"/>
    <property type="match status" value="1"/>
</dbReference>
<dbReference type="InterPro" id="IPR037923">
    <property type="entry name" value="HTH-like"/>
</dbReference>
<evidence type="ECO:0000256" key="2">
    <source>
        <dbReference type="ARBA" id="ARBA00023125"/>
    </source>
</evidence>
<dbReference type="GO" id="GO:0003700">
    <property type="term" value="F:DNA-binding transcription factor activity"/>
    <property type="evidence" value="ECO:0007669"/>
    <property type="project" value="InterPro"/>
</dbReference>
<reference evidence="5" key="2">
    <citation type="submission" date="2020-09" db="EMBL/GenBank/DDBJ databases">
        <authorList>
            <person name="Sun Q."/>
            <person name="Zhou Y."/>
        </authorList>
    </citation>
    <scope>NUCLEOTIDE SEQUENCE</scope>
    <source>
        <strain evidence="5">CGMCC 1.15178</strain>
    </source>
</reference>
<dbReference type="Proteomes" id="UP000612456">
    <property type="component" value="Unassembled WGS sequence"/>
</dbReference>
<dbReference type="Pfam" id="PF02311">
    <property type="entry name" value="AraC_binding"/>
    <property type="match status" value="1"/>
</dbReference>
<protein>
    <recommendedName>
        <fullName evidence="4">HTH araC/xylS-type domain-containing protein</fullName>
    </recommendedName>
</protein>
<reference evidence="5" key="1">
    <citation type="journal article" date="2014" name="Int. J. Syst. Evol. Microbiol.">
        <title>Complete genome sequence of Corynebacterium casei LMG S-19264T (=DSM 44701T), isolated from a smear-ripened cheese.</title>
        <authorList>
            <consortium name="US DOE Joint Genome Institute (JGI-PGF)"/>
            <person name="Walter F."/>
            <person name="Albersmeier A."/>
            <person name="Kalinowski J."/>
            <person name="Ruckert C."/>
        </authorList>
    </citation>
    <scope>NUCLEOTIDE SEQUENCE</scope>
    <source>
        <strain evidence="5">CGMCC 1.15178</strain>
    </source>
</reference>
<dbReference type="PRINTS" id="PR00032">
    <property type="entry name" value="HTHARAC"/>
</dbReference>
<sequence>MLKPGSYAFRYAEPLPYMLLDSIGWQSTCSANYGNEGHARTDHGHVVFQYTLSGEGKIEIGGESSVLHAGKGFLVKIPSSHHYYYAGRQDQPWEFIWLNAKGEDAVRMWERILARKGPIVSLQAGSQTLERFWELYRAVSIDGISDSASLSQLLYGFMLSLLAPETSMAAGPVSPQPIRRAKDFMREHYARSLSLEEIAANCSISRSYLCRLFQQKEGITPLEFLRRRRVEAAVALLRSTNSSVQEIGRICGFDSPSYFGKVFREYLGLSPREYRIRRQDYPFDTIFLE</sequence>
<organism evidence="5 6">
    <name type="scientific">Paenibacillus nasutitermitis</name>
    <dbReference type="NCBI Taxonomy" id="1652958"/>
    <lineage>
        <taxon>Bacteria</taxon>
        <taxon>Bacillati</taxon>
        <taxon>Bacillota</taxon>
        <taxon>Bacilli</taxon>
        <taxon>Bacillales</taxon>
        <taxon>Paenibacillaceae</taxon>
        <taxon>Paenibacillus</taxon>
    </lineage>
</organism>
<gene>
    <name evidence="5" type="ORF">GCM10010911_02440</name>
</gene>
<dbReference type="InterPro" id="IPR003313">
    <property type="entry name" value="AraC-bd"/>
</dbReference>
<evidence type="ECO:0000313" key="6">
    <source>
        <dbReference type="Proteomes" id="UP000612456"/>
    </source>
</evidence>
<dbReference type="AlphaFoldDB" id="A0A917DM21"/>
<dbReference type="InterPro" id="IPR018060">
    <property type="entry name" value="HTH_AraC"/>
</dbReference>
<comment type="caution">
    <text evidence="5">The sequence shown here is derived from an EMBL/GenBank/DDBJ whole genome shotgun (WGS) entry which is preliminary data.</text>
</comment>
<dbReference type="SUPFAM" id="SSF51215">
    <property type="entry name" value="Regulatory protein AraC"/>
    <property type="match status" value="1"/>
</dbReference>
<dbReference type="SMART" id="SM00342">
    <property type="entry name" value="HTH_ARAC"/>
    <property type="match status" value="1"/>
</dbReference>
<dbReference type="PANTHER" id="PTHR43280">
    <property type="entry name" value="ARAC-FAMILY TRANSCRIPTIONAL REGULATOR"/>
    <property type="match status" value="1"/>
</dbReference>
<dbReference type="InterPro" id="IPR020449">
    <property type="entry name" value="Tscrpt_reg_AraC-type_HTH"/>
</dbReference>
<evidence type="ECO:0000259" key="4">
    <source>
        <dbReference type="PROSITE" id="PS01124"/>
    </source>
</evidence>
<dbReference type="Gene3D" id="1.10.10.60">
    <property type="entry name" value="Homeodomain-like"/>
    <property type="match status" value="2"/>
</dbReference>
<accession>A0A917DM21</accession>
<evidence type="ECO:0000256" key="3">
    <source>
        <dbReference type="ARBA" id="ARBA00023163"/>
    </source>
</evidence>
<proteinExistence type="predicted"/>
<keyword evidence="6" id="KW-1185">Reference proteome</keyword>
<dbReference type="PROSITE" id="PS01124">
    <property type="entry name" value="HTH_ARAC_FAMILY_2"/>
    <property type="match status" value="1"/>
</dbReference>
<dbReference type="InterPro" id="IPR018062">
    <property type="entry name" value="HTH_AraC-typ_CS"/>
</dbReference>
<dbReference type="InterPro" id="IPR009057">
    <property type="entry name" value="Homeodomain-like_sf"/>
</dbReference>
<name>A0A917DM21_9BACL</name>
<dbReference type="GO" id="GO:0043565">
    <property type="term" value="F:sequence-specific DNA binding"/>
    <property type="evidence" value="ECO:0007669"/>
    <property type="project" value="InterPro"/>
</dbReference>
<dbReference type="EMBL" id="BMHP01000001">
    <property type="protein sequence ID" value="GGD48452.1"/>
    <property type="molecule type" value="Genomic_DNA"/>
</dbReference>
<keyword evidence="2" id="KW-0238">DNA-binding</keyword>
<dbReference type="SUPFAM" id="SSF46689">
    <property type="entry name" value="Homeodomain-like"/>
    <property type="match status" value="2"/>
</dbReference>
<dbReference type="PANTHER" id="PTHR43280:SF2">
    <property type="entry name" value="HTH-TYPE TRANSCRIPTIONAL REGULATOR EXSA"/>
    <property type="match status" value="1"/>
</dbReference>
<keyword evidence="3" id="KW-0804">Transcription</keyword>